<proteinExistence type="predicted"/>
<protein>
    <submittedName>
        <fullName evidence="1">Uncharacterized protein</fullName>
    </submittedName>
</protein>
<dbReference type="Proteomes" id="UP000831532">
    <property type="component" value="Chromosome"/>
</dbReference>
<name>A0ABY4ACB6_9BURK</name>
<sequence length="307" mass="35805">MENFLIKRKVFGSISELSIDHEQYKTILNAINIEKEAFFLEQKYDFIVENYAEFEDELLKVGVRDLIFSSQNRTWYNINRALFDRRIMNLLTTFKTYEDTYPQHLNRIFGKDLIQLNSAKAKFSSEYDSRLGYKTMCKLRNYIQHEGLPVHGSYYHSQWLAAGEERKGINRNTVDPFLRPEELRSGGFNRTVLQELEKAGEKIDLKMLVRDFMEGLSIGHVFLRSLLTQNLIDANKILKDVLSLYGNNFPEEKSLIGLAIIHATSDGDVKETFFNTSSENHRVYLENKNRELVNLSKQYVSSEVVNN</sequence>
<evidence type="ECO:0000313" key="1">
    <source>
        <dbReference type="EMBL" id="UOD32032.1"/>
    </source>
</evidence>
<evidence type="ECO:0000313" key="2">
    <source>
        <dbReference type="Proteomes" id="UP000831532"/>
    </source>
</evidence>
<keyword evidence="2" id="KW-1185">Reference proteome</keyword>
<gene>
    <name evidence="1" type="ORF">INH39_10370</name>
</gene>
<accession>A0ABY4ACB6</accession>
<dbReference type="EMBL" id="CP063361">
    <property type="protein sequence ID" value="UOD32032.1"/>
    <property type="molecule type" value="Genomic_DNA"/>
</dbReference>
<dbReference type="RefSeq" id="WP_243493095.1">
    <property type="nucleotide sequence ID" value="NZ_CP063361.1"/>
</dbReference>
<organism evidence="1 2">
    <name type="scientific">Massilia violaceinigra</name>
    <dbReference type="NCBI Taxonomy" id="2045208"/>
    <lineage>
        <taxon>Bacteria</taxon>
        <taxon>Pseudomonadati</taxon>
        <taxon>Pseudomonadota</taxon>
        <taxon>Betaproteobacteria</taxon>
        <taxon>Burkholderiales</taxon>
        <taxon>Oxalobacteraceae</taxon>
        <taxon>Telluria group</taxon>
        <taxon>Massilia</taxon>
    </lineage>
</organism>
<reference evidence="1 2" key="1">
    <citation type="submission" date="2020-10" db="EMBL/GenBank/DDBJ databases">
        <title>Genome analysis of Massilia species.</title>
        <authorList>
            <person name="Jung D.-H."/>
        </authorList>
    </citation>
    <scope>NUCLEOTIDE SEQUENCE [LARGE SCALE GENOMIC DNA]</scope>
    <source>
        <strain evidence="2">sipir</strain>
    </source>
</reference>